<dbReference type="EMBL" id="MT631384">
    <property type="protein sequence ID" value="QNO49617.1"/>
    <property type="molecule type" value="Genomic_DNA"/>
</dbReference>
<sequence>MTMAKLKRPIAVWVLLISIIFSAQASACEVTGPNQLEIVLRPYSGVNMTLLNEYCARVKTGPKKLRDKKLVEMFFKFEYQWTYFIREMRHVRLILTPHIFMAFTKHAVAPNSVGRGLAGALLQYSTNRP</sequence>
<protein>
    <submittedName>
        <fullName evidence="1">Uncharacterized protein</fullName>
    </submittedName>
</protein>
<proteinExistence type="predicted"/>
<name>A0A7G9YNN3_9EURY</name>
<organism evidence="1">
    <name type="scientific">Candidatus Methanogaster sp. ANME-2c ERB4</name>
    <dbReference type="NCBI Taxonomy" id="2759911"/>
    <lineage>
        <taxon>Archaea</taxon>
        <taxon>Methanobacteriati</taxon>
        <taxon>Methanobacteriota</taxon>
        <taxon>Stenosarchaea group</taxon>
        <taxon>Methanomicrobia</taxon>
        <taxon>Methanosarcinales</taxon>
        <taxon>ANME-2 cluster</taxon>
        <taxon>Candidatus Methanogasteraceae</taxon>
        <taxon>Candidatus Methanogaster</taxon>
    </lineage>
</organism>
<reference evidence="1" key="1">
    <citation type="submission" date="2020-06" db="EMBL/GenBank/DDBJ databases">
        <title>Unique genomic features of the anaerobic methanotrophic archaea.</title>
        <authorList>
            <person name="Chadwick G.L."/>
            <person name="Skennerton C.T."/>
            <person name="Laso-Perez R."/>
            <person name="Leu A.O."/>
            <person name="Speth D.R."/>
            <person name="Yu H."/>
            <person name="Morgan-Lang C."/>
            <person name="Hatzenpichler R."/>
            <person name="Goudeau D."/>
            <person name="Malmstrom R."/>
            <person name="Brazelton W.J."/>
            <person name="Woyke T."/>
            <person name="Hallam S.J."/>
            <person name="Tyson G.W."/>
            <person name="Wegener G."/>
            <person name="Boetius A."/>
            <person name="Orphan V."/>
        </authorList>
    </citation>
    <scope>NUCLEOTIDE SEQUENCE</scope>
</reference>
<dbReference type="AlphaFoldDB" id="A0A7G9YNN3"/>
<evidence type="ECO:0000313" key="1">
    <source>
        <dbReference type="EMBL" id="QNO49617.1"/>
    </source>
</evidence>
<accession>A0A7G9YNN3</accession>
<gene>
    <name evidence="1" type="ORF">AIHMFPNM_00018</name>
</gene>